<feature type="transmembrane region" description="Helical" evidence="1">
    <location>
        <begin position="61"/>
        <end position="80"/>
    </location>
</feature>
<dbReference type="EMBL" id="DS016725">
    <property type="protein sequence ID" value="KOB87886.1"/>
    <property type="molecule type" value="Genomic_DNA"/>
</dbReference>
<reference evidence="3" key="1">
    <citation type="submission" date="2006-09" db="EMBL/GenBank/DDBJ databases">
        <title>Annotation of Plasmodium falciparum Dd2.</title>
        <authorList>
            <consortium name="The Broad Institute Genome Sequencing Platform"/>
            <person name="Volkman S.K."/>
            <person name="Neafsey D.E."/>
            <person name="Dash A.P."/>
            <person name="Chitnis C.E."/>
            <person name="Hartl D.L."/>
            <person name="Young S.K."/>
            <person name="Zeng Q."/>
            <person name="Koehrsen M."/>
            <person name="Alvarado L."/>
            <person name="Berlin A."/>
            <person name="Borenstein D."/>
            <person name="Chapman S.B."/>
            <person name="Chen Z."/>
            <person name="Engels R."/>
            <person name="Freedman E."/>
            <person name="Gellesch M."/>
            <person name="Goldberg J."/>
            <person name="Griggs A."/>
            <person name="Gujja S."/>
            <person name="Heilman E.R."/>
            <person name="Heiman D.I."/>
            <person name="Howarth C."/>
            <person name="Jen D."/>
            <person name="Larson L."/>
            <person name="Mehta T."/>
            <person name="Neiman D."/>
            <person name="Park D."/>
            <person name="Pearson M."/>
            <person name="Roberts A."/>
            <person name="Saif S."/>
            <person name="Shea T."/>
            <person name="Shenoy N."/>
            <person name="Sisk P."/>
            <person name="Stolte C."/>
            <person name="Sykes S."/>
            <person name="Walk T."/>
            <person name="White J."/>
            <person name="Yandava C."/>
            <person name="Haas B."/>
            <person name="Henn M.R."/>
            <person name="Nusbaum C."/>
            <person name="Birren B."/>
        </authorList>
    </citation>
    <scope>NUCLEOTIDE SEQUENCE [LARGE SCALE GENOMIC DNA]</scope>
</reference>
<proteinExistence type="predicted"/>
<evidence type="ECO:0000313" key="2">
    <source>
        <dbReference type="EMBL" id="KOB87886.1"/>
    </source>
</evidence>
<dbReference type="AlphaFoldDB" id="A0A0L7M4X8"/>
<evidence type="ECO:0000313" key="3">
    <source>
        <dbReference type="Proteomes" id="UP000054282"/>
    </source>
</evidence>
<organism evidence="2 3">
    <name type="scientific">Plasmodium falciparum (isolate Dd2)</name>
    <dbReference type="NCBI Taxonomy" id="57267"/>
    <lineage>
        <taxon>Eukaryota</taxon>
        <taxon>Sar</taxon>
        <taxon>Alveolata</taxon>
        <taxon>Apicomplexa</taxon>
        <taxon>Aconoidasida</taxon>
        <taxon>Haemosporida</taxon>
        <taxon>Plasmodiidae</taxon>
        <taxon>Plasmodium</taxon>
        <taxon>Plasmodium (Laverania)</taxon>
    </lineage>
</organism>
<sequence length="82" mass="9819">MNIIKIMTMKKILKIVIKLIHVFTINMIHIIIIINMIYILIEQEYEQEHSGKIFLGLSSSKYILFNNFLILFIFLDIYMIRA</sequence>
<dbReference type="Proteomes" id="UP000054282">
    <property type="component" value="Unassembled WGS sequence"/>
</dbReference>
<evidence type="ECO:0000256" key="1">
    <source>
        <dbReference type="SAM" id="Phobius"/>
    </source>
</evidence>
<accession>A0A0L7M4X8</accession>
<gene>
    <name evidence="2" type="ORF">PFDG_03997</name>
</gene>
<feature type="transmembrane region" description="Helical" evidence="1">
    <location>
        <begin position="20"/>
        <end position="41"/>
    </location>
</feature>
<dbReference type="KEGG" id="pfd:PFDG_03997"/>
<protein>
    <submittedName>
        <fullName evidence="2">Uncharacterized protein</fullName>
    </submittedName>
</protein>
<keyword evidence="1" id="KW-0812">Transmembrane</keyword>
<keyword evidence="1" id="KW-1133">Transmembrane helix</keyword>
<keyword evidence="1" id="KW-0472">Membrane</keyword>
<name>A0A0L7M4X8_PLAF4</name>
<reference evidence="3" key="2">
    <citation type="submission" date="2006-09" db="EMBL/GenBank/DDBJ databases">
        <title>The genome sequence of Plasmodium falciparum Dd2.</title>
        <authorList>
            <consortium name="The Broad Institute Genome Sequencing Platform"/>
            <person name="Birren B."/>
            <person name="Lander E."/>
            <person name="Galagan J."/>
            <person name="Nusbaum C."/>
            <person name="Devon K."/>
            <person name="Henn M."/>
            <person name="Jaffe D."/>
            <person name="Butler J."/>
            <person name="Alvarez P."/>
            <person name="Gnerre S."/>
            <person name="Grabherr M."/>
            <person name="Kleber M."/>
            <person name="Mauceli E."/>
            <person name="Brockman W."/>
            <person name="MacCallum I.A."/>
            <person name="Rounsley S."/>
            <person name="Young S."/>
            <person name="LaButti K."/>
            <person name="Pushparaj V."/>
            <person name="DeCaprio D."/>
            <person name="Crawford M."/>
            <person name="Koehrsen M."/>
            <person name="Engels R."/>
            <person name="Montgomery P."/>
            <person name="Pearson M."/>
            <person name="Howarth C."/>
            <person name="Larson L."/>
            <person name="Luoma S."/>
            <person name="White J."/>
            <person name="Kodira C."/>
            <person name="Zeng Q."/>
            <person name="O'Leary S."/>
            <person name="Yandava C."/>
            <person name="Alvarado L."/>
            <person name="Wirth D."/>
            <person name="Volkman S."/>
            <person name="Hartl D."/>
        </authorList>
    </citation>
    <scope>NUCLEOTIDE SEQUENCE [LARGE SCALE GENOMIC DNA]</scope>
</reference>